<proteinExistence type="predicted"/>
<sequence length="101" mass="11091">MSTGFLAFAQDGSVITDMTVLISQTQGSVVTDGANGSAILPAVPTGRQRFYMTVSLVDMNREKGKRPGVSFSGNTMNWAYSYSPNNWGYFSANCRIYFGYY</sequence>
<organism evidence="1 2">
    <name type="scientific">Pseudomonas mosselii</name>
    <dbReference type="NCBI Taxonomy" id="78327"/>
    <lineage>
        <taxon>Bacteria</taxon>
        <taxon>Pseudomonadati</taxon>
        <taxon>Pseudomonadota</taxon>
        <taxon>Gammaproteobacteria</taxon>
        <taxon>Pseudomonadales</taxon>
        <taxon>Pseudomonadaceae</taxon>
        <taxon>Pseudomonas</taxon>
    </lineage>
</organism>
<accession>A0A7W2JWF8</accession>
<evidence type="ECO:0000313" key="2">
    <source>
        <dbReference type="Proteomes" id="UP000541770"/>
    </source>
</evidence>
<evidence type="ECO:0000313" key="1">
    <source>
        <dbReference type="EMBL" id="MBA6066340.1"/>
    </source>
</evidence>
<dbReference type="Proteomes" id="UP000541770">
    <property type="component" value="Unassembled WGS sequence"/>
</dbReference>
<comment type="caution">
    <text evidence="1">The sequence shown here is derived from an EMBL/GenBank/DDBJ whole genome shotgun (WGS) entry which is preliminary data.</text>
</comment>
<protein>
    <submittedName>
        <fullName evidence="1">Uncharacterized protein</fullName>
    </submittedName>
</protein>
<name>A0A7W2JWF8_9PSED</name>
<dbReference type="RefSeq" id="WP_182323551.1">
    <property type="nucleotide sequence ID" value="NZ_JACGDE010000011.1"/>
</dbReference>
<dbReference type="EMBL" id="JACGDE010000011">
    <property type="protein sequence ID" value="MBA6066340.1"/>
    <property type="molecule type" value="Genomic_DNA"/>
</dbReference>
<gene>
    <name evidence="1" type="ORF">H4C75_16480</name>
</gene>
<reference evidence="1 2" key="1">
    <citation type="submission" date="2020-07" db="EMBL/GenBank/DDBJ databases">
        <title>Diversity of carbapenemase encoding genes among Pseudomonas putida group clinical isolates in a tertiary Brazilian hospital.</title>
        <authorList>
            <person name="Alberto-Lei F."/>
            <person name="Nodari C.S."/>
            <person name="Streling A.P."/>
            <person name="Paulino J.T."/>
            <person name="Bessa-Neto F.O."/>
            <person name="Cayo R."/>
            <person name="Gales A.C."/>
        </authorList>
    </citation>
    <scope>NUCLEOTIDE SEQUENCE [LARGE SCALE GENOMIC DNA]</scope>
    <source>
        <strain evidence="1 2">14802</strain>
    </source>
</reference>
<dbReference type="AlphaFoldDB" id="A0A7W2JWF8"/>